<evidence type="ECO:0000259" key="9">
    <source>
        <dbReference type="PROSITE" id="PS50075"/>
    </source>
</evidence>
<dbReference type="InterPro" id="IPR014043">
    <property type="entry name" value="Acyl_transferase_dom"/>
</dbReference>
<evidence type="ECO:0000313" key="13">
    <source>
        <dbReference type="Proteomes" id="UP000177625"/>
    </source>
</evidence>
<dbReference type="Pfam" id="PF21089">
    <property type="entry name" value="PKS_DH_N"/>
    <property type="match status" value="1"/>
</dbReference>
<accession>A0A1E1M2I2</accession>
<dbReference type="Gene3D" id="3.30.300.30">
    <property type="match status" value="1"/>
</dbReference>
<dbReference type="SUPFAM" id="SSF55048">
    <property type="entry name" value="Probable ACP-binding domain of malonyl-CoA ACP transacylase"/>
    <property type="match status" value="1"/>
</dbReference>
<dbReference type="InterPro" id="IPR029063">
    <property type="entry name" value="SAM-dependent_MTases_sf"/>
</dbReference>
<dbReference type="PROSITE" id="PS00012">
    <property type="entry name" value="PHOSPHOPANTETHEINE"/>
    <property type="match status" value="1"/>
</dbReference>
<dbReference type="CDD" id="cd05930">
    <property type="entry name" value="A_NRPS"/>
    <property type="match status" value="1"/>
</dbReference>
<dbReference type="Gene3D" id="3.40.50.720">
    <property type="entry name" value="NAD(P)-binding Rossmann-like Domain"/>
    <property type="match status" value="2"/>
</dbReference>
<dbReference type="InterPro" id="IPR025714">
    <property type="entry name" value="Methyltranfer_dom"/>
</dbReference>
<dbReference type="InterPro" id="IPR018201">
    <property type="entry name" value="Ketoacyl_synth_AS"/>
</dbReference>
<feature type="active site" description="Proton donor; for dehydratase activity" evidence="7">
    <location>
        <position position="1168"/>
    </location>
</feature>
<keyword evidence="3" id="KW-0436">Ligase</keyword>
<dbReference type="PROSITE" id="PS00606">
    <property type="entry name" value="KS3_1"/>
    <property type="match status" value="1"/>
</dbReference>
<dbReference type="PANTHER" id="PTHR43775:SF20">
    <property type="entry name" value="HYBRID PKS-NRPS SYNTHETASE APDA"/>
    <property type="match status" value="1"/>
</dbReference>
<dbReference type="SMART" id="SM00827">
    <property type="entry name" value="PKS_AT"/>
    <property type="match status" value="1"/>
</dbReference>
<feature type="domain" description="Ketosynthase family 3 (KS3)" evidence="10">
    <location>
        <begin position="15"/>
        <end position="449"/>
    </location>
</feature>
<dbReference type="InterPro" id="IPR016035">
    <property type="entry name" value="Acyl_Trfase/lysoPLipase"/>
</dbReference>
<dbReference type="InterPro" id="IPR001227">
    <property type="entry name" value="Ac_transferase_dom_sf"/>
</dbReference>
<dbReference type="PANTHER" id="PTHR43775">
    <property type="entry name" value="FATTY ACID SYNTHASE"/>
    <property type="match status" value="1"/>
</dbReference>
<dbReference type="SMART" id="SM00825">
    <property type="entry name" value="PKS_KS"/>
    <property type="match status" value="1"/>
</dbReference>
<proteinExistence type="predicted"/>
<dbReference type="Pfam" id="PF16197">
    <property type="entry name" value="KAsynt_C_assoc"/>
    <property type="match status" value="1"/>
</dbReference>
<keyword evidence="2" id="KW-0597">Phosphoprotein</keyword>
<feature type="active site" description="Proton acceptor; for dehydratase activity" evidence="7">
    <location>
        <position position="987"/>
    </location>
</feature>
<dbReference type="GO" id="GO:0044550">
    <property type="term" value="P:secondary metabolite biosynthetic process"/>
    <property type="evidence" value="ECO:0007669"/>
    <property type="project" value="TreeGrafter"/>
</dbReference>
<dbReference type="GO" id="GO:0004312">
    <property type="term" value="F:fatty acid synthase activity"/>
    <property type="evidence" value="ECO:0007669"/>
    <property type="project" value="TreeGrafter"/>
</dbReference>
<dbReference type="GO" id="GO:0016874">
    <property type="term" value="F:ligase activity"/>
    <property type="evidence" value="ECO:0007669"/>
    <property type="project" value="UniProtKB-KW"/>
</dbReference>
<feature type="region of interest" description="N-terminal hotdog fold" evidence="7">
    <location>
        <begin position="955"/>
        <end position="1092"/>
    </location>
</feature>
<dbReference type="PROSITE" id="PS52019">
    <property type="entry name" value="PKS_MFAS_DH"/>
    <property type="match status" value="1"/>
</dbReference>
<evidence type="ECO:0000256" key="2">
    <source>
        <dbReference type="ARBA" id="ARBA00022553"/>
    </source>
</evidence>
<evidence type="ECO:0000313" key="12">
    <source>
        <dbReference type="EMBL" id="CZT43306.1"/>
    </source>
</evidence>
<dbReference type="Pfam" id="PF00698">
    <property type="entry name" value="Acyl_transf_1"/>
    <property type="match status" value="1"/>
</dbReference>
<dbReference type="Proteomes" id="UP000177625">
    <property type="component" value="Unassembled WGS sequence"/>
</dbReference>
<dbReference type="SUPFAM" id="SSF47336">
    <property type="entry name" value="ACP-like"/>
    <property type="match status" value="2"/>
</dbReference>
<dbReference type="SUPFAM" id="SSF53335">
    <property type="entry name" value="S-adenosyl-L-methionine-dependent methyltransferases"/>
    <property type="match status" value="1"/>
</dbReference>
<dbReference type="GO" id="GO:0006633">
    <property type="term" value="P:fatty acid biosynthetic process"/>
    <property type="evidence" value="ECO:0007669"/>
    <property type="project" value="InterPro"/>
</dbReference>
<dbReference type="SMART" id="SM00822">
    <property type="entry name" value="PKS_KR"/>
    <property type="match status" value="1"/>
</dbReference>
<dbReference type="SUPFAM" id="SSF53901">
    <property type="entry name" value="Thiolase-like"/>
    <property type="match status" value="1"/>
</dbReference>
<dbReference type="InterPro" id="IPR020841">
    <property type="entry name" value="PKS_Beta-ketoAc_synthase_dom"/>
</dbReference>
<evidence type="ECO:0000256" key="8">
    <source>
        <dbReference type="SAM" id="MobiDB-lite"/>
    </source>
</evidence>
<sequence length="3990" mass="437892">MVSTKPVNNNTMIGGEPIAIVGTGCRFPGGASSPSKLWDMLLDKRDALRAIPMDRWNSDGFHHSNGERAGALNVKHAYLLRESVREWDASFFGINPREAEAVDPQHRILLETVYEAMESGGFSMEHMQGSDTAVYVGVMTADYYEMLLRSPESLPTYFATGTNSSILSNRLSYFFDLKGPSETINTACSSSLVAVHRGVQSLRSGEARIAIAGGANLILNPEFMATESNLHMLSAEGRSRMWDAGANGYARGEGFAAVIMKRLSDAIADGDDISCIIRETGVNSDGRTPGITLPSGEAQTNLIQQVYRRAGLNPYSAFDRPQYFEAHGTGTPAGDPIEANGIRDAFFSEDVKREGENLIVGSVKTAMGHTEGTAGLAGLIKASNAIRLGVIPGNLLFQSYNPKILPLLDHLVLATETQAWPAPPAGQPRRASVNCFGFGGTNAHAIIESYHPAPVLARKQLMPASSQAPLAIPLVLSANNEVSLAVMVSNFHDFIQDNDQINLNDMAWTLQNRRSELALKVTFSGPTREGLLDNMAKVIEKTRQTPPAAIGKRRDNRSKKARILGVFTGQGAQWANMGRELMLSSSMAKQSVVQLDAALAELPDGPSWTLEDVICDKQAGKRIDEAEFSQPVCTAVQVMLVDILRSVGHTFTTVVGHSSGEIGAAYAAGVINASEAIKIAYYRGFHTKLAQGPSGKEGTMLAAGLSHEDADEFCCHPTLVGRIQVAASNAPESVTLSGDIDAVKEAKAMLDERGIFARALKVNKAYHSQHMNPVSIPYMTSLRACRIQPKLPIDGCTWVSSVTGDPIVDEMDLRALTSVYWKDNMLKPVLFSTAIEQAVLGEEAFDFAIEVGPHTALKGPFLQTYKAATGSNLPYGGTLARYTNDVGAMANCLGGLMNYNAPSEITSDDYIRSFQSGVSPILATGLPRYAWDHSQIYWGETRYSRKYRQRSKPRHDLLGAQLPDDLEYDMRYRNTIRVSETPWLAGHKVQGQIVYPAAAYIVMALEASKDLAKHHPTKLVELLDIELSRAIALEEGSSGVDTLLTLKKTHEGPLNGENYIEAEFAIFSAVGVEAENWDLNMKGRMRVVLTDSNTLDIILPARDDTPVLLSSLNVASFYESLAEVGFNYTGLFNRLTSIDRRMNRATASAIEYPEDPEMSAMMHPALMDATFQTVFAALHFPGDGGMASPYLPTGFKCLRISTDRDEAAEATPITIDTFITSNKDMKIVADIEMCNSTTGVPRMQIEGLACTSLERANADNDFELYSQTIWRPEVTKMVHDIVETSESTSSEPSLVDLCERLAYMYLRRLDASVPRQEVESFSWNHQRIFQFIDHLFPVVQNGQHPTLRAEWAEDDFEWLEAKAIKHLDQVDIQLITTVGQNLLSVVRGKTNLLECMMKDDMLNRYYALGQQIKESNVSLSRAVGQVVHRYAGMHILEVGAGNGAITKGVFEEIGHLFKSYAFTDSTAKSFDRARENLQNWTGKMKFQQLEIEGDIVEQGFEEHSYDMIIASNVVQTSQNLQRTMENIRLLLKPGGYVVLQEISVPDVLRVKFMTLGLPAWWAGDEDSRRLGPAASMSQWTSLLKETGFSGVDQVTNDLADRPMYMTSVVLSQALSKEVQFMREPLCPPELQINLKDICIIGGNQVRNAEITTYITESCRLLGKGLPTFSFINTIQKAHLHTTPLSSVIFLQDLDEPIWKDLKQETITGLQILVDQARQVLWVTSGCRLQNAYANMSVGVGRGLQSEYAHVQFQLLDIEPSEAESSNDLIAAASLRLFAEEHIRVICPNILWTAEPELVVKNGKFLIPRITTDQVLNDRLNARRRSIQKKVSPAEIQVLISEKEGSYVLSEPHLSMIATKDTSAIKIRVTHSLLSAIKVGENMHMFLIIGKVIEGGDIEPGKDVLAFSNLNASIVDLPVSQVVPIYVKVDSPPKFIESVASTFVSTALFSKLRHGSTVLFLSPDKSLAASFQATADALGLKTFCASTTPVPEDSKAVYINPNTPDRVLRNILPAKIDMVLDFSGVDQPSSIAALQGNEECINTNIQDLFGKKASSGINKVSDCLHDELLKAHFVAANFVDRSEMPEIVSLSQAACSTKTIAYPAVLDFTKDAEVSVQIAPINTKELFRADKTYLLVGCTGGLGQALCRWMVQNGAKHLALTTRNPKSVNQTWLDEMAQTGGSVQIFACDVTDGTSLRKTHAEICRNMPPIAGVANAAMVLADRLFNDITLEDFQVSLKPKVDGTNQLDELFGDGSDLDFFILFSSLANTVGNRGQSNYLAANGYMQTIAAQRRSRGLTASVMHIGMVIGIGVVSQDAALESSLKRQKWMAISEPAFLDMFAECVICGRPDSGRSNDIITGIPRHSALPGADNPWYASNLRFSHMVLKEEGDDNFSAGGSTLPIKQRLVLATTAEARAEIIQGDFLQKMSRILQAAPENIDCSQPLLALGIDSLMSTEIRSWFLSQIDVDMPVLKVLGGGSIQSLCAEAGALVKIVAAEVGLEDITKGSSPPSEFSASSGATTPSFMATPPSTPGLSEDFTWISRAGSETGEHDDVELLPGIERVGRMSFSQERLWFLQSFLTNPSTYNITLAYRIKGPFRVADFNQAFYDLIDRHETLRTAFFTDNTNYLAYLGAAEKTPFVMIQKPYTGESQIKEEFDRTNDHSYDLENAESMKATLLIESPESHILIMGFHHIAVDATSSQILVRDIAAIYSGQKLAPLKFQYIDYANKQRANVDQALSKDVAYWRSEFPDVPETLPLFDFGTVKSRKPLTEYNIRIMETRLDASLTATLKAASQKLRVTPFHLHLATLQTMLHKLLNIDDICIGITDANKSDPDHVDTLGFFVNLLPLRFKVEGNNSFAKITQQARDKTLAALEHSQIPYNVLLDKLEVPRSTTSNPLFQVLMNYKMGSLRSVPIGECEAEVVGFQGTYTFFGVISKPRADIATLDASNPYDLQFDVELAVDGTTLITVTTQKYLYSEEDLSTVLSSYTHLLKTLSSKPSLPVKDQSVFSNKDAQSALALGTGPRINIDQSITINRMFDWAVKARSSNVAVVDNVGGQLTWIEMASWVSNISAHLLRLGVKPQAFVGVNCEPSAMSVCYWLAVLRIGAIYVPLDPSNPVSRLELIVNDCNPAAIICDEATWATAQRSFPIPNRHIFKLSDTGERRTHYTEDMSMPDDTACVIYTSGTTGTPKGTLLKNSNFVNHIYGVNKQYQIANGKEVVLQPTNLGFDLSLAQMMQFIASQGKMVVASIQTRTDPMELVKLMVEHQVTYTIVTPSVYSLILRQDPTLLQQLTEWRSAFSCGEPLTSAIVHQFQKINLQKLRLLNSCGPTEITIINSAWEIPLQDPTASEQNMIVGSSLPNYSTYILDDNLNPVPVGFPGEMVCGGASISQGYLGQKELTAAKWVLDPFASDADIAKGWDRMYRTGDRAKMLPDGRFVFLGRIAGDNQVKLRGVRIELDDVRSTIVRESKGAITEAAVCLRGEGDNAFLVAFAVLSQDIPDTRKFLAGLPLPLTMIPTKFFEVDSLPRTPNGKIDMRALVSIELPTVQEVDDSTPIDLTMTEASLKEIWGRCLPVGVSVTGVRGSSDFFVLGGNSMLLVNVQAMIRDTFSANIALYTLFQSSTLESMAAQIEAVSNIETTTAINWDQETSLEPSLFESSPHSLGLRPVSRSYVEVVLTGATGFLGAQILRELVADERVGKIHCVAIRLSDGKTSRTLPIVSSKVIKYYGDLASPRLGLTEQQFVDLSKKADRIIHNGCDVSFLKSYASLQASNLGSTKELTRLAMIRKTPFHFVSTAGVASFIPELDLGERFIQDFTPPTDGSMGYAASKWAGEKYLLAASEQCGLPVCVHRPSNILGDGAASVNMTANILEYSMCIGAVPDTPGIDGHMQFVEVEEVSYMVVNSLFARSQEAIVKNHCGDDRIRIRELGTYLENKFGQKLATLELDDWVIEVQKAGLSVGLGSLIREVLRNEGGTASLKTLSRRRF</sequence>
<dbReference type="InterPro" id="IPR045851">
    <property type="entry name" value="AMP-bd_C_sf"/>
</dbReference>
<dbReference type="InterPro" id="IPR032821">
    <property type="entry name" value="PKS_assoc"/>
</dbReference>
<dbReference type="InterPro" id="IPR016036">
    <property type="entry name" value="Malonyl_transacylase_ACP-bd"/>
</dbReference>
<dbReference type="InterPro" id="IPR020806">
    <property type="entry name" value="PKS_PP-bd"/>
</dbReference>
<dbReference type="GO" id="GO:0004315">
    <property type="term" value="F:3-oxoacyl-[acyl-carrier-protein] synthase activity"/>
    <property type="evidence" value="ECO:0007669"/>
    <property type="project" value="InterPro"/>
</dbReference>
<feature type="compositionally biased region" description="Low complexity" evidence="8">
    <location>
        <begin position="2506"/>
        <end position="2519"/>
    </location>
</feature>
<evidence type="ECO:0000256" key="6">
    <source>
        <dbReference type="ARBA" id="ARBA00023268"/>
    </source>
</evidence>
<dbReference type="PROSITE" id="PS52004">
    <property type="entry name" value="KS3_2"/>
    <property type="match status" value="1"/>
</dbReference>
<dbReference type="CDD" id="cd02440">
    <property type="entry name" value="AdoMet_MTases"/>
    <property type="match status" value="1"/>
</dbReference>
<dbReference type="InterPro" id="IPR000873">
    <property type="entry name" value="AMP-dep_synth/lig_dom"/>
</dbReference>
<dbReference type="InterPro" id="IPR020845">
    <property type="entry name" value="AMP-binding_CS"/>
</dbReference>
<dbReference type="InterPro" id="IPR013120">
    <property type="entry name" value="FAR_NAD-bd"/>
</dbReference>
<dbReference type="InterPro" id="IPR023213">
    <property type="entry name" value="CAT-like_dom_sf"/>
</dbReference>
<dbReference type="Gene3D" id="3.40.50.12780">
    <property type="entry name" value="N-terminal domain of ligase-like"/>
    <property type="match status" value="1"/>
</dbReference>
<feature type="region of interest" description="Disordered" evidence="8">
    <location>
        <begin position="2504"/>
        <end position="2531"/>
    </location>
</feature>
<evidence type="ECO:0000259" key="11">
    <source>
        <dbReference type="PROSITE" id="PS52019"/>
    </source>
</evidence>
<dbReference type="Pfam" id="PF00501">
    <property type="entry name" value="AMP-binding"/>
    <property type="match status" value="1"/>
</dbReference>
<dbReference type="InterPro" id="IPR009081">
    <property type="entry name" value="PP-bd_ACP"/>
</dbReference>
<protein>
    <submittedName>
        <fullName evidence="12">Related to fusarin C cluster-polyketide synthase/NRPS</fullName>
    </submittedName>
</protein>
<dbReference type="InterPro" id="IPR057326">
    <property type="entry name" value="KR_dom"/>
</dbReference>
<dbReference type="Pfam" id="PF02801">
    <property type="entry name" value="Ketoacyl-synt_C"/>
    <property type="match status" value="1"/>
</dbReference>
<dbReference type="InterPro" id="IPR050091">
    <property type="entry name" value="PKS_NRPS_Biosynth_Enz"/>
</dbReference>
<dbReference type="Pfam" id="PF00550">
    <property type="entry name" value="PP-binding"/>
    <property type="match status" value="2"/>
</dbReference>
<feature type="region of interest" description="C-terminal hotdog fold" evidence="7">
    <location>
        <begin position="1109"/>
        <end position="1259"/>
    </location>
</feature>
<dbReference type="SUPFAM" id="SSF52151">
    <property type="entry name" value="FabD/lysophospholipase-like"/>
    <property type="match status" value="1"/>
</dbReference>
<dbReference type="InterPro" id="IPR036291">
    <property type="entry name" value="NAD(P)-bd_dom_sf"/>
</dbReference>
<dbReference type="GO" id="GO:0031177">
    <property type="term" value="F:phosphopantetheine binding"/>
    <property type="evidence" value="ECO:0007669"/>
    <property type="project" value="InterPro"/>
</dbReference>
<dbReference type="InterPro" id="IPR014031">
    <property type="entry name" value="Ketoacyl_synth_C"/>
</dbReference>
<dbReference type="InterPro" id="IPR042099">
    <property type="entry name" value="ANL_N_sf"/>
</dbReference>
<evidence type="ECO:0000259" key="10">
    <source>
        <dbReference type="PROSITE" id="PS52004"/>
    </source>
</evidence>
<feature type="domain" description="Carrier" evidence="9">
    <location>
        <begin position="2414"/>
        <end position="2491"/>
    </location>
</feature>
<feature type="domain" description="PKS/mFAS DH" evidence="11">
    <location>
        <begin position="955"/>
        <end position="1259"/>
    </location>
</feature>
<evidence type="ECO:0000256" key="4">
    <source>
        <dbReference type="ARBA" id="ARBA00022679"/>
    </source>
</evidence>
<dbReference type="SUPFAM" id="SSF51735">
    <property type="entry name" value="NAD(P)-binding Rossmann-fold domains"/>
    <property type="match status" value="2"/>
</dbReference>
<name>A0A1E1M2I2_RHYSE</name>
<dbReference type="Gene3D" id="3.40.366.10">
    <property type="entry name" value="Malonyl-Coenzyme A Acyl Carrier Protein, domain 2"/>
    <property type="match status" value="1"/>
</dbReference>
<dbReference type="Pfam" id="PF00668">
    <property type="entry name" value="Condensation"/>
    <property type="match status" value="1"/>
</dbReference>
<dbReference type="Pfam" id="PF00109">
    <property type="entry name" value="ketoacyl-synt"/>
    <property type="match status" value="1"/>
</dbReference>
<dbReference type="Gene3D" id="3.40.50.150">
    <property type="entry name" value="Vaccinia Virus protein VP39"/>
    <property type="match status" value="1"/>
</dbReference>
<evidence type="ECO:0000256" key="7">
    <source>
        <dbReference type="PROSITE-ProRule" id="PRU01363"/>
    </source>
</evidence>
<dbReference type="Pfam" id="PF08659">
    <property type="entry name" value="KR"/>
    <property type="match status" value="1"/>
</dbReference>
<dbReference type="InterPro" id="IPR001242">
    <property type="entry name" value="Condensation_dom"/>
</dbReference>
<dbReference type="PROSITE" id="PS50075">
    <property type="entry name" value="CARRIER"/>
    <property type="match status" value="2"/>
</dbReference>
<reference evidence="13" key="1">
    <citation type="submission" date="2016-03" db="EMBL/GenBank/DDBJ databases">
        <authorList>
            <person name="Guldener U."/>
        </authorList>
    </citation>
    <scope>NUCLEOTIDE SEQUENCE [LARGE SCALE GENOMIC DNA]</scope>
</reference>
<feature type="domain" description="Carrier" evidence="9">
    <location>
        <begin position="3562"/>
        <end position="3638"/>
    </location>
</feature>
<dbReference type="InterPro" id="IPR006162">
    <property type="entry name" value="Ppantetheine_attach_site"/>
</dbReference>
<dbReference type="InterPro" id="IPR020807">
    <property type="entry name" value="PKS_DH"/>
</dbReference>
<gene>
    <name evidence="12" type="ORF">RSE6_03320</name>
</gene>
<evidence type="ECO:0000256" key="1">
    <source>
        <dbReference type="ARBA" id="ARBA00022450"/>
    </source>
</evidence>
<dbReference type="Pfam" id="PF14765">
    <property type="entry name" value="PS-DH"/>
    <property type="match status" value="1"/>
</dbReference>
<dbReference type="Pfam" id="PF13847">
    <property type="entry name" value="Methyltransf_31"/>
    <property type="match status" value="1"/>
</dbReference>
<dbReference type="CDD" id="cd19532">
    <property type="entry name" value="C_PKS-NRPS"/>
    <property type="match status" value="1"/>
</dbReference>
<dbReference type="Gene3D" id="3.30.559.10">
    <property type="entry name" value="Chloramphenicol acetyltransferase-like domain"/>
    <property type="match status" value="1"/>
</dbReference>
<dbReference type="CDD" id="cd00833">
    <property type="entry name" value="PKS"/>
    <property type="match status" value="1"/>
</dbReference>
<dbReference type="InterPro" id="IPR049552">
    <property type="entry name" value="PKS_DH_N"/>
</dbReference>
<dbReference type="Gene3D" id="3.10.129.110">
    <property type="entry name" value="Polyketide synthase dehydratase"/>
    <property type="match status" value="1"/>
</dbReference>
<dbReference type="Gene3D" id="1.10.1200.10">
    <property type="entry name" value="ACP-like"/>
    <property type="match status" value="2"/>
</dbReference>
<dbReference type="Gene3D" id="3.30.559.30">
    <property type="entry name" value="Nonribosomal peptide synthetase, condensation domain"/>
    <property type="match status" value="1"/>
</dbReference>
<dbReference type="SMART" id="SM00823">
    <property type="entry name" value="PKS_PP"/>
    <property type="match status" value="1"/>
</dbReference>
<dbReference type="InterPro" id="IPR013968">
    <property type="entry name" value="PKS_KR"/>
</dbReference>
<dbReference type="InterPro" id="IPR016039">
    <property type="entry name" value="Thiolase-like"/>
</dbReference>
<dbReference type="SUPFAM" id="SSF56801">
    <property type="entry name" value="Acetyl-CoA synthetase-like"/>
    <property type="match status" value="1"/>
</dbReference>
<dbReference type="Pfam" id="PF07993">
    <property type="entry name" value="NAD_binding_4"/>
    <property type="match status" value="1"/>
</dbReference>
<dbReference type="SUPFAM" id="SSF52777">
    <property type="entry name" value="CoA-dependent acyltransferases"/>
    <property type="match status" value="2"/>
</dbReference>
<dbReference type="PROSITE" id="PS00455">
    <property type="entry name" value="AMP_BINDING"/>
    <property type="match status" value="1"/>
</dbReference>
<organism evidence="12 13">
    <name type="scientific">Rhynchosporium secalis</name>
    <name type="common">Barley scald fungus</name>
    <dbReference type="NCBI Taxonomy" id="38038"/>
    <lineage>
        <taxon>Eukaryota</taxon>
        <taxon>Fungi</taxon>
        <taxon>Dikarya</taxon>
        <taxon>Ascomycota</taxon>
        <taxon>Pezizomycotina</taxon>
        <taxon>Leotiomycetes</taxon>
        <taxon>Helotiales</taxon>
        <taxon>Ploettnerulaceae</taxon>
        <taxon>Rhynchosporium</taxon>
    </lineage>
</organism>
<evidence type="ECO:0000256" key="3">
    <source>
        <dbReference type="ARBA" id="ARBA00022598"/>
    </source>
</evidence>
<dbReference type="InterPro" id="IPR049551">
    <property type="entry name" value="PKS_DH_C"/>
</dbReference>
<keyword evidence="13" id="KW-1185">Reference proteome</keyword>
<dbReference type="EMBL" id="FJVC01000119">
    <property type="protein sequence ID" value="CZT43306.1"/>
    <property type="molecule type" value="Genomic_DNA"/>
</dbReference>
<keyword evidence="6" id="KW-0511">Multifunctional enzyme</keyword>
<dbReference type="InterPro" id="IPR014030">
    <property type="entry name" value="Ketoacyl_synth_N"/>
</dbReference>
<keyword evidence="4" id="KW-0808">Transferase</keyword>
<keyword evidence="1" id="KW-0596">Phosphopantetheine</keyword>
<evidence type="ECO:0000256" key="5">
    <source>
        <dbReference type="ARBA" id="ARBA00022737"/>
    </source>
</evidence>
<dbReference type="InterPro" id="IPR036736">
    <property type="entry name" value="ACP-like_sf"/>
</dbReference>
<dbReference type="InterPro" id="IPR042104">
    <property type="entry name" value="PKS_dehydratase_sf"/>
</dbReference>
<dbReference type="SMART" id="SM00826">
    <property type="entry name" value="PKS_DH"/>
    <property type="match status" value="1"/>
</dbReference>
<dbReference type="InterPro" id="IPR049900">
    <property type="entry name" value="PKS_mFAS_DH"/>
</dbReference>
<dbReference type="Gene3D" id="3.40.47.10">
    <property type="match status" value="1"/>
</dbReference>
<keyword evidence="5" id="KW-0677">Repeat</keyword>